<evidence type="ECO:0000256" key="2">
    <source>
        <dbReference type="ARBA" id="ARBA00023186"/>
    </source>
</evidence>
<name>A0A9P6NHV8_9BASI</name>
<dbReference type="GO" id="GO:0016272">
    <property type="term" value="C:prefoldin complex"/>
    <property type="evidence" value="ECO:0007669"/>
    <property type="project" value="UniProtKB-UniRule"/>
</dbReference>
<gene>
    <name evidence="4" type="ORF">CROQUDRAFT_47407</name>
</gene>
<dbReference type="AlphaFoldDB" id="A0A9P6NHV8"/>
<dbReference type="InterPro" id="IPR016655">
    <property type="entry name" value="PFD3"/>
</dbReference>
<dbReference type="OrthoDB" id="6375174at2759"/>
<comment type="caution">
    <text evidence="4">The sequence shown here is derived from an EMBL/GenBank/DDBJ whole genome shotgun (WGS) entry which is preliminary data.</text>
</comment>
<dbReference type="Pfam" id="PF02996">
    <property type="entry name" value="Prefoldin"/>
    <property type="match status" value="1"/>
</dbReference>
<dbReference type="GO" id="GO:0005737">
    <property type="term" value="C:cytoplasm"/>
    <property type="evidence" value="ECO:0007669"/>
    <property type="project" value="TreeGrafter"/>
</dbReference>
<reference evidence="4" key="1">
    <citation type="submission" date="2013-11" db="EMBL/GenBank/DDBJ databases">
        <title>Genome sequence of the fusiform rust pathogen reveals effectors for host alternation and coevolution with pine.</title>
        <authorList>
            <consortium name="DOE Joint Genome Institute"/>
            <person name="Smith K."/>
            <person name="Pendleton A."/>
            <person name="Kubisiak T."/>
            <person name="Anderson C."/>
            <person name="Salamov A."/>
            <person name="Aerts A."/>
            <person name="Riley R."/>
            <person name="Clum A."/>
            <person name="Lindquist E."/>
            <person name="Ence D."/>
            <person name="Campbell M."/>
            <person name="Kronenberg Z."/>
            <person name="Feau N."/>
            <person name="Dhillon B."/>
            <person name="Hamelin R."/>
            <person name="Burleigh J."/>
            <person name="Smith J."/>
            <person name="Yandell M."/>
            <person name="Nelson C."/>
            <person name="Grigoriev I."/>
            <person name="Davis J."/>
        </authorList>
    </citation>
    <scope>NUCLEOTIDE SEQUENCE</scope>
    <source>
        <strain evidence="4">G11</strain>
    </source>
</reference>
<dbReference type="EMBL" id="MU167297">
    <property type="protein sequence ID" value="KAG0144333.1"/>
    <property type="molecule type" value="Genomic_DNA"/>
</dbReference>
<evidence type="ECO:0000313" key="5">
    <source>
        <dbReference type="Proteomes" id="UP000886653"/>
    </source>
</evidence>
<comment type="similarity">
    <text evidence="1 3">Belongs to the prefoldin subunit alpha family.</text>
</comment>
<accession>A0A9P6NHV8</accession>
<comment type="function">
    <text evidence="3">Binds specifically to cytosolic chaperonin (c-CPN) and transfers target proteins to it. Binds to nascent polypeptide chain and promotes folding in an environment in which there are many competing pathways for nonnative proteins.</text>
</comment>
<dbReference type="GO" id="GO:0007017">
    <property type="term" value="P:microtubule-based process"/>
    <property type="evidence" value="ECO:0007669"/>
    <property type="project" value="TreeGrafter"/>
</dbReference>
<dbReference type="SUPFAM" id="SSF46579">
    <property type="entry name" value="Prefoldin"/>
    <property type="match status" value="1"/>
</dbReference>
<evidence type="ECO:0000313" key="4">
    <source>
        <dbReference type="EMBL" id="KAG0144333.1"/>
    </source>
</evidence>
<organism evidence="4 5">
    <name type="scientific">Cronartium quercuum f. sp. fusiforme G11</name>
    <dbReference type="NCBI Taxonomy" id="708437"/>
    <lineage>
        <taxon>Eukaryota</taxon>
        <taxon>Fungi</taxon>
        <taxon>Dikarya</taxon>
        <taxon>Basidiomycota</taxon>
        <taxon>Pucciniomycotina</taxon>
        <taxon>Pucciniomycetes</taxon>
        <taxon>Pucciniales</taxon>
        <taxon>Coleosporiaceae</taxon>
        <taxon>Cronartium</taxon>
    </lineage>
</organism>
<evidence type="ECO:0000256" key="3">
    <source>
        <dbReference type="PIRNR" id="PIRNR016396"/>
    </source>
</evidence>
<dbReference type="InterPro" id="IPR009053">
    <property type="entry name" value="Prefoldin"/>
</dbReference>
<dbReference type="Proteomes" id="UP000886653">
    <property type="component" value="Unassembled WGS sequence"/>
</dbReference>
<dbReference type="Gene3D" id="1.10.287.370">
    <property type="match status" value="1"/>
</dbReference>
<sequence length="202" mass="22619">MATSTNSAPTSLTSKAGPRGIPEAVFIEDVEAHVGGPDGDVEPALAAWQEMIAKYQFMEKNTLQKKLELEQKIPDLETTLETVNVLQAKKDAEEILETHFELADTLYTSAIVEPVDEVYLWLGANTMMAYPLSEARELLSAKIEATKTRLSQTVEEHAFLRNQITTSQVNVARVFNWDVKRRRERRLLEEGIGEKKTTAITA</sequence>
<evidence type="ECO:0000256" key="1">
    <source>
        <dbReference type="ARBA" id="ARBA00010048"/>
    </source>
</evidence>
<dbReference type="GO" id="GO:0006457">
    <property type="term" value="P:protein folding"/>
    <property type="evidence" value="ECO:0007669"/>
    <property type="project" value="UniProtKB-UniRule"/>
</dbReference>
<dbReference type="PIRSF" id="PIRSF016396">
    <property type="entry name" value="Prefoldin_subunit_3"/>
    <property type="match status" value="1"/>
</dbReference>
<dbReference type="GO" id="GO:0007021">
    <property type="term" value="P:tubulin complex assembly"/>
    <property type="evidence" value="ECO:0007669"/>
    <property type="project" value="TreeGrafter"/>
</dbReference>
<protein>
    <recommendedName>
        <fullName evidence="3">Prefoldin subunit 3</fullName>
    </recommendedName>
</protein>
<dbReference type="InterPro" id="IPR004127">
    <property type="entry name" value="Prefoldin_subunit_alpha"/>
</dbReference>
<keyword evidence="5" id="KW-1185">Reference proteome</keyword>
<dbReference type="PANTHER" id="PTHR12409:SF0">
    <property type="entry name" value="PREFOLDIN SUBUNIT 3"/>
    <property type="match status" value="1"/>
</dbReference>
<comment type="subunit">
    <text evidence="3">Heterohexamer of two PFD-alpha type and four PFD-beta type subunits.</text>
</comment>
<dbReference type="CDD" id="cd23156">
    <property type="entry name" value="Prefoldin_3"/>
    <property type="match status" value="1"/>
</dbReference>
<proteinExistence type="inferred from homology"/>
<dbReference type="GO" id="GO:0015631">
    <property type="term" value="F:tubulin binding"/>
    <property type="evidence" value="ECO:0007669"/>
    <property type="project" value="TreeGrafter"/>
</dbReference>
<keyword evidence="2 3" id="KW-0143">Chaperone</keyword>
<dbReference type="PANTHER" id="PTHR12409">
    <property type="entry name" value="PREFOLDIN SUBUNIT 3"/>
    <property type="match status" value="1"/>
</dbReference>
<dbReference type="FunFam" id="1.10.287.370:FF:000014">
    <property type="entry name" value="Prefoldin subunit 3"/>
    <property type="match status" value="1"/>
</dbReference>